<keyword evidence="1" id="KW-0175">Coiled coil</keyword>
<dbReference type="EMBL" id="CP091521">
    <property type="protein sequence ID" value="XHH50176.1"/>
    <property type="molecule type" value="Genomic_DNA"/>
</dbReference>
<feature type="coiled-coil region" evidence="1">
    <location>
        <begin position="130"/>
        <end position="194"/>
    </location>
</feature>
<dbReference type="NCBIfam" id="NF033542">
    <property type="entry name" value="transpos_IS110"/>
    <property type="match status" value="1"/>
</dbReference>
<evidence type="ECO:0000313" key="4">
    <source>
        <dbReference type="EMBL" id="XHH50176.1"/>
    </source>
</evidence>
<dbReference type="Proteomes" id="UP000831534">
    <property type="component" value="Chromosome"/>
</dbReference>
<evidence type="ECO:0000259" key="3">
    <source>
        <dbReference type="Pfam" id="PF02371"/>
    </source>
</evidence>
<sequence>MMHYLGIDVSKDKPDICRLKDPARLKIKTKVLPNTPKGLQQLQQWPDKNLPDCPKQRHICMEATGIYHEAAAYFLHDCGYRVSVINPAHSRDFAKASGSVHKTDKADSMVLARYGAALQPAAWQPEAPEVRQLKALIARIEALQTDLQREQNRLEKALIVRTPLEVEQSIKQMIAYLNEEIARLQGQRDDHIDRHPQLKQDIKLLRTIPGIGMQTAVRICALYRSRNFTSAAQMAAFVGLVPKMHESGQQRGRVMLSKKGSAVLRAALYLPAVVSKKYNPDIAAQYARLLQRQKTPMQALGAAMRKLVHICFGVLKHQTVYQSRQLEISATGGLTGKMVSTLTDHNVLHRQQVHLQR</sequence>
<feature type="domain" description="Transposase IS110-like N-terminal" evidence="2">
    <location>
        <begin position="5"/>
        <end position="158"/>
    </location>
</feature>
<evidence type="ECO:0000259" key="2">
    <source>
        <dbReference type="Pfam" id="PF01548"/>
    </source>
</evidence>
<dbReference type="PANTHER" id="PTHR33055">
    <property type="entry name" value="TRANSPOSASE FOR INSERTION SEQUENCE ELEMENT IS1111A"/>
    <property type="match status" value="1"/>
</dbReference>
<accession>A0ABD8B850</accession>
<dbReference type="InterPro" id="IPR047650">
    <property type="entry name" value="Transpos_IS110"/>
</dbReference>
<reference evidence="4 5" key="1">
    <citation type="journal article" date="2022" name="Res Sq">
        <title>Evolution of multicellular longitudinally dividing oral cavity symbionts (Neisseriaceae).</title>
        <authorList>
            <person name="Nyongesa S."/>
            <person name="Weber P."/>
            <person name="Bernet E."/>
            <person name="Pullido F."/>
            <person name="Nieckarz M."/>
            <person name="Delaby M."/>
            <person name="Nieves C."/>
            <person name="Viehboeck T."/>
            <person name="Krause N."/>
            <person name="Rivera-Millot A."/>
            <person name="Nakamura A."/>
            <person name="Vischer N."/>
            <person name="VanNieuwenhze M."/>
            <person name="Brun Y."/>
            <person name="Cava F."/>
            <person name="Bulgheresi S."/>
            <person name="Veyrier F."/>
        </authorList>
    </citation>
    <scope>NUCLEOTIDE SEQUENCE [LARGE SCALE GENOMIC DNA]</scope>
    <source>
        <strain evidence="4 5">17694</strain>
    </source>
</reference>
<dbReference type="PANTHER" id="PTHR33055:SF3">
    <property type="entry name" value="PUTATIVE TRANSPOSASE FOR IS117-RELATED"/>
    <property type="match status" value="1"/>
</dbReference>
<name>A0ABD8B850_9NEIS</name>
<evidence type="ECO:0000313" key="5">
    <source>
        <dbReference type="Proteomes" id="UP000831534"/>
    </source>
</evidence>
<dbReference type="InterPro" id="IPR003346">
    <property type="entry name" value="Transposase_20"/>
</dbReference>
<dbReference type="RefSeq" id="WP_376986700.1">
    <property type="nucleotide sequence ID" value="NZ_CP091521.1"/>
</dbReference>
<organism evidence="4 5">
    <name type="scientific">Conchiformibius kuhniae</name>
    <dbReference type="NCBI Taxonomy" id="211502"/>
    <lineage>
        <taxon>Bacteria</taxon>
        <taxon>Pseudomonadati</taxon>
        <taxon>Pseudomonadota</taxon>
        <taxon>Betaproteobacteria</taxon>
        <taxon>Neisseriales</taxon>
        <taxon>Neisseriaceae</taxon>
        <taxon>Conchiformibius</taxon>
    </lineage>
</organism>
<gene>
    <name evidence="4" type="ORF">LVJ77_12195</name>
</gene>
<dbReference type="AlphaFoldDB" id="A0ABD8B850"/>
<evidence type="ECO:0000256" key="1">
    <source>
        <dbReference type="SAM" id="Coils"/>
    </source>
</evidence>
<dbReference type="Pfam" id="PF02371">
    <property type="entry name" value="Transposase_20"/>
    <property type="match status" value="1"/>
</dbReference>
<keyword evidence="5" id="KW-1185">Reference proteome</keyword>
<protein>
    <submittedName>
        <fullName evidence="4">IS110 family transposase</fullName>
    </submittedName>
</protein>
<dbReference type="KEGG" id="ckh:LVJ77_12195"/>
<feature type="domain" description="Transposase IS116/IS110/IS902 C-terminal" evidence="3">
    <location>
        <begin position="203"/>
        <end position="286"/>
    </location>
</feature>
<dbReference type="InterPro" id="IPR002525">
    <property type="entry name" value="Transp_IS110-like_N"/>
</dbReference>
<proteinExistence type="predicted"/>
<dbReference type="Pfam" id="PF01548">
    <property type="entry name" value="DEDD_Tnp_IS110"/>
    <property type="match status" value="1"/>
</dbReference>